<accession>A0A4Q1UNK7</accession>
<evidence type="ECO:0000259" key="2">
    <source>
        <dbReference type="Pfam" id="PF03413"/>
    </source>
</evidence>
<dbReference type="Pfam" id="PF03413">
    <property type="entry name" value="PepSY"/>
    <property type="match status" value="1"/>
</dbReference>
<organism evidence="3 4">
    <name type="scientific">Bradyrhizobium betae</name>
    <dbReference type="NCBI Taxonomy" id="244734"/>
    <lineage>
        <taxon>Bacteria</taxon>
        <taxon>Pseudomonadati</taxon>
        <taxon>Pseudomonadota</taxon>
        <taxon>Alphaproteobacteria</taxon>
        <taxon>Hyphomicrobiales</taxon>
        <taxon>Nitrobacteraceae</taxon>
        <taxon>Bradyrhizobium</taxon>
    </lineage>
</organism>
<feature type="chain" id="PRO_5020505566" description="PepSY domain-containing protein" evidence="1">
    <location>
        <begin position="25"/>
        <end position="191"/>
    </location>
</feature>
<proteinExistence type="predicted"/>
<dbReference type="AlphaFoldDB" id="A0A4Q1UNK7"/>
<reference evidence="3 4" key="1">
    <citation type="submission" date="2017-03" db="EMBL/GenBank/DDBJ databases">
        <authorList>
            <person name="Safronova V.I."/>
            <person name="Sazanova A.L."/>
            <person name="Chirak E.R."/>
        </authorList>
    </citation>
    <scope>NUCLEOTIDE SEQUENCE [LARGE SCALE GENOMIC DNA]</scope>
    <source>
        <strain evidence="3 4">Opo-243</strain>
    </source>
</reference>
<dbReference type="Proteomes" id="UP000290819">
    <property type="component" value="Unassembled WGS sequence"/>
</dbReference>
<keyword evidence="4" id="KW-1185">Reference proteome</keyword>
<feature type="domain" description="PepSY" evidence="2">
    <location>
        <begin position="56"/>
        <end position="108"/>
    </location>
</feature>
<dbReference type="EMBL" id="MZXW01000047">
    <property type="protein sequence ID" value="RXT37830.1"/>
    <property type="molecule type" value="Genomic_DNA"/>
</dbReference>
<comment type="caution">
    <text evidence="3">The sequence shown here is derived from an EMBL/GenBank/DDBJ whole genome shotgun (WGS) entry which is preliminary data.</text>
</comment>
<sequence length="191" mass="20868">MLKTRLIASVILSALVFASPEATAKSNETPHALDGQNSELEGTIDRELEMFRNAQVSLQQAMLIAERLHTGSRVVDISFDGGANPPVYRVKNIHKEQIWEHSIDARTGSSIAGDKRALSVKGLEPLDRRNLLALKSVRQNLSDAVVVAERSARGKAISGGLMDEDGTLYFVIVVDTAEGLKQVLLEPPRDR</sequence>
<feature type="signal peptide" evidence="1">
    <location>
        <begin position="1"/>
        <end position="24"/>
    </location>
</feature>
<protein>
    <recommendedName>
        <fullName evidence="2">PepSY domain-containing protein</fullName>
    </recommendedName>
</protein>
<dbReference type="Gene3D" id="3.10.450.40">
    <property type="match status" value="1"/>
</dbReference>
<evidence type="ECO:0000313" key="3">
    <source>
        <dbReference type="EMBL" id="RXT37830.1"/>
    </source>
</evidence>
<dbReference type="RefSeq" id="WP_129274400.1">
    <property type="nucleotide sequence ID" value="NZ_MZXW01000047.1"/>
</dbReference>
<name>A0A4Q1UNK7_9BRAD</name>
<dbReference type="InterPro" id="IPR025711">
    <property type="entry name" value="PepSY"/>
</dbReference>
<keyword evidence="1" id="KW-0732">Signal</keyword>
<evidence type="ECO:0000313" key="4">
    <source>
        <dbReference type="Proteomes" id="UP000290819"/>
    </source>
</evidence>
<gene>
    <name evidence="3" type="ORF">B5V03_31780</name>
</gene>
<evidence type="ECO:0000256" key="1">
    <source>
        <dbReference type="SAM" id="SignalP"/>
    </source>
</evidence>
<dbReference type="OrthoDB" id="8253315at2"/>